<reference evidence="6" key="1">
    <citation type="submission" date="2020-11" db="EMBL/GenBank/DDBJ databases">
        <authorList>
            <person name="Tran Van P."/>
        </authorList>
    </citation>
    <scope>NUCLEOTIDE SEQUENCE</scope>
</reference>
<dbReference type="InterPro" id="IPR001304">
    <property type="entry name" value="C-type_lectin-like"/>
</dbReference>
<dbReference type="InterPro" id="IPR035914">
    <property type="entry name" value="Sperma_CUB_dom_sf"/>
</dbReference>
<dbReference type="InterPro" id="IPR000859">
    <property type="entry name" value="CUB_dom"/>
</dbReference>
<evidence type="ECO:0000256" key="2">
    <source>
        <dbReference type="PROSITE-ProRule" id="PRU00059"/>
    </source>
</evidence>
<dbReference type="SUPFAM" id="SSF49854">
    <property type="entry name" value="Spermadhesin, CUB domain"/>
    <property type="match status" value="1"/>
</dbReference>
<evidence type="ECO:0000259" key="5">
    <source>
        <dbReference type="PROSITE" id="PS50041"/>
    </source>
</evidence>
<comment type="caution">
    <text evidence="2">Lacks conserved residue(s) required for the propagation of feature annotation.</text>
</comment>
<dbReference type="EMBL" id="LR900020">
    <property type="protein sequence ID" value="CAD7243811.1"/>
    <property type="molecule type" value="Genomic_DNA"/>
</dbReference>
<proteinExistence type="predicted"/>
<dbReference type="Pfam" id="PF00059">
    <property type="entry name" value="Lectin_C"/>
    <property type="match status" value="2"/>
</dbReference>
<dbReference type="PROSITE" id="PS50041">
    <property type="entry name" value="C_TYPE_LECTIN_2"/>
    <property type="match status" value="2"/>
</dbReference>
<feature type="signal peptide" evidence="3">
    <location>
        <begin position="1"/>
        <end position="16"/>
    </location>
</feature>
<dbReference type="CDD" id="cd00037">
    <property type="entry name" value="CLECT"/>
    <property type="match status" value="2"/>
</dbReference>
<dbReference type="EMBL" id="CAJPEV010000503">
    <property type="protein sequence ID" value="CAG0885915.1"/>
    <property type="molecule type" value="Genomic_DNA"/>
</dbReference>
<feature type="domain" description="C-type lectin" evidence="5">
    <location>
        <begin position="274"/>
        <end position="364"/>
    </location>
</feature>
<dbReference type="OrthoDB" id="6133475at2759"/>
<organism evidence="6">
    <name type="scientific">Darwinula stevensoni</name>
    <dbReference type="NCBI Taxonomy" id="69355"/>
    <lineage>
        <taxon>Eukaryota</taxon>
        <taxon>Metazoa</taxon>
        <taxon>Ecdysozoa</taxon>
        <taxon>Arthropoda</taxon>
        <taxon>Crustacea</taxon>
        <taxon>Oligostraca</taxon>
        <taxon>Ostracoda</taxon>
        <taxon>Podocopa</taxon>
        <taxon>Podocopida</taxon>
        <taxon>Darwinulocopina</taxon>
        <taxon>Darwinuloidea</taxon>
        <taxon>Darwinulidae</taxon>
        <taxon>Darwinula</taxon>
    </lineage>
</organism>
<dbReference type="PANTHER" id="PTHR22803">
    <property type="entry name" value="MANNOSE, PHOSPHOLIPASE, LECTIN RECEPTOR RELATED"/>
    <property type="match status" value="1"/>
</dbReference>
<dbReference type="SMART" id="SM00034">
    <property type="entry name" value="CLECT"/>
    <property type="match status" value="2"/>
</dbReference>
<dbReference type="SMART" id="SM00042">
    <property type="entry name" value="CUB"/>
    <property type="match status" value="1"/>
</dbReference>
<dbReference type="InterPro" id="IPR016187">
    <property type="entry name" value="CTDL_fold"/>
</dbReference>
<evidence type="ECO:0000256" key="3">
    <source>
        <dbReference type="SAM" id="SignalP"/>
    </source>
</evidence>
<gene>
    <name evidence="6" type="ORF">DSTB1V02_LOCUS3723</name>
</gene>
<sequence length="398" mass="45060">MKSLVILWSFLTGVFGEGMQQCGETLTGDSGSIVSPDYPKEYPNNSLCTWTILPQPPTEYPIILTFEEFFLDESDDCLSEHVSISNFDWATFCGENAPSTLEISDPSITIIFVSDDIPSPTMDRRFNITYRIDNGCDVEWKRFQDSCYYSDYTERKEFQLSDAQEACQAMGADVTSVHTQEEDEFIASQVQTSFNYIGARTGRDFPGDPFDFEFLDGTLSDYHNFNDAGAILDSLSWVVLTVDQWKNFPCDEGRPFICEYDGIPPIDIVPIGSTFDTAISICSVKGGNLIKIQDQGKREEVMRIFLNKYEPFPTKFWIGLRRNAATGEWNWVEDGSQLTYDNWAPGFPTRLPNHDCAAMVPSTWATVGGWAFGWTCKKSHDGISFHTFNRVLEFDPEP</sequence>
<accession>A0A7R9A0N3</accession>
<feature type="chain" id="PRO_5036402723" evidence="3">
    <location>
        <begin position="17"/>
        <end position="398"/>
    </location>
</feature>
<evidence type="ECO:0000313" key="6">
    <source>
        <dbReference type="EMBL" id="CAD7243811.1"/>
    </source>
</evidence>
<protein>
    <submittedName>
        <fullName evidence="6">Uncharacterized protein</fullName>
    </submittedName>
</protein>
<feature type="domain" description="CUB" evidence="4">
    <location>
        <begin position="22"/>
        <end position="133"/>
    </location>
</feature>
<evidence type="ECO:0000313" key="7">
    <source>
        <dbReference type="Proteomes" id="UP000677054"/>
    </source>
</evidence>
<dbReference type="AlphaFoldDB" id="A0A7R9A0N3"/>
<dbReference type="Gene3D" id="3.10.100.10">
    <property type="entry name" value="Mannose-Binding Protein A, subunit A"/>
    <property type="match status" value="2"/>
</dbReference>
<name>A0A7R9A0N3_9CRUS</name>
<dbReference type="PROSITE" id="PS01180">
    <property type="entry name" value="CUB"/>
    <property type="match status" value="1"/>
</dbReference>
<dbReference type="InterPro" id="IPR050111">
    <property type="entry name" value="C-type_lectin/snaclec_domain"/>
</dbReference>
<keyword evidence="1" id="KW-1015">Disulfide bond</keyword>
<evidence type="ECO:0000259" key="4">
    <source>
        <dbReference type="PROSITE" id="PS01180"/>
    </source>
</evidence>
<dbReference type="Gene3D" id="2.60.120.290">
    <property type="entry name" value="Spermadhesin, CUB domain"/>
    <property type="match status" value="1"/>
</dbReference>
<keyword evidence="3" id="KW-0732">Signal</keyword>
<dbReference type="CDD" id="cd00041">
    <property type="entry name" value="CUB"/>
    <property type="match status" value="1"/>
</dbReference>
<dbReference type="InterPro" id="IPR016186">
    <property type="entry name" value="C-type_lectin-like/link_sf"/>
</dbReference>
<dbReference type="Proteomes" id="UP000677054">
    <property type="component" value="Unassembled WGS sequence"/>
</dbReference>
<keyword evidence="7" id="KW-1185">Reference proteome</keyword>
<evidence type="ECO:0000256" key="1">
    <source>
        <dbReference type="ARBA" id="ARBA00023157"/>
    </source>
</evidence>
<dbReference type="Pfam" id="PF00431">
    <property type="entry name" value="CUB"/>
    <property type="match status" value="1"/>
</dbReference>
<feature type="domain" description="C-type lectin" evidence="5">
    <location>
        <begin position="143"/>
        <end position="259"/>
    </location>
</feature>
<dbReference type="SUPFAM" id="SSF56436">
    <property type="entry name" value="C-type lectin-like"/>
    <property type="match status" value="2"/>
</dbReference>